<dbReference type="SUPFAM" id="SSF102712">
    <property type="entry name" value="JAB1/MPN domain"/>
    <property type="match status" value="1"/>
</dbReference>
<dbReference type="GO" id="GO:0046872">
    <property type="term" value="F:metal ion binding"/>
    <property type="evidence" value="ECO:0007669"/>
    <property type="project" value="UniProtKB-KW"/>
</dbReference>
<evidence type="ECO:0000256" key="3">
    <source>
        <dbReference type="ARBA" id="ARBA00022801"/>
    </source>
</evidence>
<evidence type="ECO:0000256" key="5">
    <source>
        <dbReference type="ARBA" id="ARBA00023049"/>
    </source>
</evidence>
<proteinExistence type="predicted"/>
<dbReference type="GO" id="GO:0008237">
    <property type="term" value="F:metallopeptidase activity"/>
    <property type="evidence" value="ECO:0007669"/>
    <property type="project" value="UniProtKB-KW"/>
</dbReference>
<organism evidence="7 8">
    <name type="scientific">Janthinobacterium svalbardensis</name>
    <dbReference type="NCBI Taxonomy" id="368607"/>
    <lineage>
        <taxon>Bacteria</taxon>
        <taxon>Pseudomonadati</taxon>
        <taxon>Pseudomonadota</taxon>
        <taxon>Betaproteobacteria</taxon>
        <taxon>Burkholderiales</taxon>
        <taxon>Oxalobacteraceae</taxon>
        <taxon>Janthinobacterium</taxon>
    </lineage>
</organism>
<reference evidence="7 8" key="1">
    <citation type="submission" date="2017-09" db="EMBL/GenBank/DDBJ databases">
        <title>Complete genome sequence of Janthinobacterium svalbardensis PAMC 27463.</title>
        <authorList>
            <person name="Cho Y.-J."/>
            <person name="Cho A."/>
            <person name="Kim O.-S."/>
            <person name="Lee J.-I."/>
        </authorList>
    </citation>
    <scope>NUCLEOTIDE SEQUENCE [LARGE SCALE GENOMIC DNA]</scope>
    <source>
        <strain evidence="7 8">PAMC 27463</strain>
    </source>
</reference>
<keyword evidence="8" id="KW-1185">Reference proteome</keyword>
<accession>A0A290WYL3</accession>
<dbReference type="Pfam" id="PF14464">
    <property type="entry name" value="Prok-JAB"/>
    <property type="match status" value="1"/>
</dbReference>
<feature type="domain" description="JAB" evidence="6">
    <location>
        <begin position="27"/>
        <end position="129"/>
    </location>
</feature>
<evidence type="ECO:0000256" key="4">
    <source>
        <dbReference type="ARBA" id="ARBA00022833"/>
    </source>
</evidence>
<dbReference type="InterPro" id="IPR028090">
    <property type="entry name" value="JAB_dom_prok"/>
</dbReference>
<evidence type="ECO:0000259" key="6">
    <source>
        <dbReference type="Pfam" id="PF14464"/>
    </source>
</evidence>
<protein>
    <recommendedName>
        <fullName evidence="6">JAB domain-containing protein</fullName>
    </recommendedName>
</protein>
<gene>
    <name evidence="7" type="ORF">CNX70_18700</name>
</gene>
<dbReference type="GO" id="GO:0006508">
    <property type="term" value="P:proteolysis"/>
    <property type="evidence" value="ECO:0007669"/>
    <property type="project" value="UniProtKB-KW"/>
</dbReference>
<keyword evidence="1" id="KW-0645">Protease</keyword>
<dbReference type="AlphaFoldDB" id="A0A290WYL3"/>
<evidence type="ECO:0000256" key="2">
    <source>
        <dbReference type="ARBA" id="ARBA00022723"/>
    </source>
</evidence>
<keyword evidence="5" id="KW-0482">Metalloprotease</keyword>
<evidence type="ECO:0000256" key="1">
    <source>
        <dbReference type="ARBA" id="ARBA00022670"/>
    </source>
</evidence>
<sequence>MWQMPSQKIYVLFQASVLETFDVYRQNSRTATEAGGVLLGHVRGEHLEVIQATPPLAGDVRHRMQYERNDPAHQTIADLMWRQSDGETRYLGEWHTHPEDRPSPSRVDMNGWTHRALARQDGRATLAVIVGRVGLYVSLVDGAGETALFLECQSS</sequence>
<keyword evidence="2" id="KW-0479">Metal-binding</keyword>
<dbReference type="KEGG" id="jsv:CNX70_18700"/>
<evidence type="ECO:0000313" key="7">
    <source>
        <dbReference type="EMBL" id="ATD61960.1"/>
    </source>
</evidence>
<dbReference type="Proteomes" id="UP000218437">
    <property type="component" value="Chromosome"/>
</dbReference>
<name>A0A290WYL3_9BURK</name>
<dbReference type="Gene3D" id="3.40.140.10">
    <property type="entry name" value="Cytidine Deaminase, domain 2"/>
    <property type="match status" value="1"/>
</dbReference>
<keyword evidence="3" id="KW-0378">Hydrolase</keyword>
<dbReference type="EMBL" id="CP023422">
    <property type="protein sequence ID" value="ATD61960.1"/>
    <property type="molecule type" value="Genomic_DNA"/>
</dbReference>
<keyword evidence="4" id="KW-0862">Zinc</keyword>
<evidence type="ECO:0000313" key="8">
    <source>
        <dbReference type="Proteomes" id="UP000218437"/>
    </source>
</evidence>